<dbReference type="Gene3D" id="1.10.10.2830">
    <property type="match status" value="1"/>
</dbReference>
<evidence type="ECO:0000256" key="2">
    <source>
        <dbReference type="SAM" id="MobiDB-lite"/>
    </source>
</evidence>
<dbReference type="Gene3D" id="3.90.1530.30">
    <property type="match status" value="1"/>
</dbReference>
<dbReference type="PANTHER" id="PTHR33375:SF1">
    <property type="entry name" value="CHROMOSOME-PARTITIONING PROTEIN PARB-RELATED"/>
    <property type="match status" value="1"/>
</dbReference>
<dbReference type="InterPro" id="IPR036086">
    <property type="entry name" value="ParB/Sulfiredoxin_sf"/>
</dbReference>
<dbReference type="InterPro" id="IPR003115">
    <property type="entry name" value="ParB_N"/>
</dbReference>
<dbReference type="EMBL" id="AP018449">
    <property type="protein sequence ID" value="BBB91041.1"/>
    <property type="molecule type" value="Genomic_DNA"/>
</dbReference>
<evidence type="ECO:0000313" key="5">
    <source>
        <dbReference type="Proteomes" id="UP000276437"/>
    </source>
</evidence>
<dbReference type="SMART" id="SM00470">
    <property type="entry name" value="ParB"/>
    <property type="match status" value="1"/>
</dbReference>
<feature type="compositionally biased region" description="Low complexity" evidence="2">
    <location>
        <begin position="334"/>
        <end position="348"/>
    </location>
</feature>
<dbReference type="PANTHER" id="PTHR33375">
    <property type="entry name" value="CHROMOSOME-PARTITIONING PROTEIN PARB-RELATED"/>
    <property type="match status" value="1"/>
</dbReference>
<name>A0A348AIZ3_9FIRM</name>
<dbReference type="Pfam" id="PF02195">
    <property type="entry name" value="ParB_N"/>
    <property type="match status" value="1"/>
</dbReference>
<dbReference type="SUPFAM" id="SSF110849">
    <property type="entry name" value="ParB/Sulfiredoxin"/>
    <property type="match status" value="1"/>
</dbReference>
<dbReference type="NCBIfam" id="TIGR00180">
    <property type="entry name" value="parB_part"/>
    <property type="match status" value="1"/>
</dbReference>
<protein>
    <submittedName>
        <fullName evidence="4">Chromosome-partitioning protein Spo0J</fullName>
    </submittedName>
</protein>
<dbReference type="GO" id="GO:0005694">
    <property type="term" value="C:chromosome"/>
    <property type="evidence" value="ECO:0007669"/>
    <property type="project" value="TreeGrafter"/>
</dbReference>
<accession>A0A348AIZ3</accession>
<dbReference type="AlphaFoldDB" id="A0A348AIZ3"/>
<feature type="region of interest" description="Disordered" evidence="2">
    <location>
        <begin position="333"/>
        <end position="352"/>
    </location>
</feature>
<gene>
    <name evidence="4" type="primary">spo0C</name>
    <name evidence="4" type="ORF">MAMMFC1_01709</name>
</gene>
<dbReference type="GO" id="GO:0003677">
    <property type="term" value="F:DNA binding"/>
    <property type="evidence" value="ECO:0007669"/>
    <property type="project" value="InterPro"/>
</dbReference>
<dbReference type="InterPro" id="IPR004437">
    <property type="entry name" value="ParB/RepB/Spo0J"/>
</dbReference>
<evidence type="ECO:0000259" key="3">
    <source>
        <dbReference type="SMART" id="SM00470"/>
    </source>
</evidence>
<comment type="similarity">
    <text evidence="1">Belongs to the ParB family.</text>
</comment>
<dbReference type="InterPro" id="IPR050336">
    <property type="entry name" value="Chromosome_partition/occlusion"/>
</dbReference>
<dbReference type="Proteomes" id="UP000276437">
    <property type="component" value="Chromosome"/>
</dbReference>
<sequence length="512" mass="57491">MTARLVCTSPYNSWIGRIICPPCDYSTKDGVGCCRNCPEGPDYGCNSRCGWLEEKGEIKAMITNIKIDRISPHPDNPRKDLGDLSELAESIKANGILQNLTVVPWFSEITRAPADDGKMDGHYRVIIGHRRLAAAKLAGLTEVPCVIADMDPKNQVATMLLENMQRNDLTIWEQAQGFQMMLDFGETIGDIAKQTGFSYSTISRRVKLMDLDKDKFQQSVDRGATLQDYAELDKIGDVKLKNSVLESIGTSNFQWKLKQAINQEKQEKGKAALIAELETFATRVQKTDGLRQVQWFSVYSGTKVIKPADAGETRYFFTDNSYNIILYKESSGNEPGCSAGPSAAGPSAEEQKQLQERCQQLDELHKQAYELRGEFVKNYAGRQKDARNIMSFALEAMLLGDIGYGYSTYLGKKLGIEIPEPEDEDDDRDEDDIACEAIAEAFEALPEKVLFTAAYCGLEKERTRYYGWQCKYEGNAALDAIYDALEKIGYEISEEERALRDGTHELYVRDKE</sequence>
<reference evidence="4 5" key="1">
    <citation type="journal article" date="2018" name="Int. J. Syst. Evol. Microbiol.">
        <title>Methylomusa anaerophila gen. nov., sp. nov., an anaerobic methanol-utilizing bacterium isolated from a microbial fuel cell.</title>
        <authorList>
            <person name="Amano N."/>
            <person name="Yamamuro A."/>
            <person name="Miyahara M."/>
            <person name="Kouzuma A."/>
            <person name="Abe T."/>
            <person name="Watanabe K."/>
        </authorList>
    </citation>
    <scope>NUCLEOTIDE SEQUENCE [LARGE SCALE GENOMIC DNA]</scope>
    <source>
        <strain evidence="4 5">MMFC1</strain>
    </source>
</reference>
<evidence type="ECO:0000256" key="1">
    <source>
        <dbReference type="ARBA" id="ARBA00006295"/>
    </source>
</evidence>
<proteinExistence type="inferred from homology"/>
<organism evidence="4 5">
    <name type="scientific">Methylomusa anaerophila</name>
    <dbReference type="NCBI Taxonomy" id="1930071"/>
    <lineage>
        <taxon>Bacteria</taxon>
        <taxon>Bacillati</taxon>
        <taxon>Bacillota</taxon>
        <taxon>Negativicutes</taxon>
        <taxon>Selenomonadales</taxon>
        <taxon>Sporomusaceae</taxon>
        <taxon>Methylomusa</taxon>
    </lineage>
</organism>
<dbReference type="SUPFAM" id="SSF109709">
    <property type="entry name" value="KorB DNA-binding domain-like"/>
    <property type="match status" value="1"/>
</dbReference>
<feature type="domain" description="ParB-like N-terminal" evidence="3">
    <location>
        <begin position="63"/>
        <end position="164"/>
    </location>
</feature>
<evidence type="ECO:0000313" key="4">
    <source>
        <dbReference type="EMBL" id="BBB91041.1"/>
    </source>
</evidence>
<dbReference type="KEGG" id="mana:MAMMFC1_01709"/>
<keyword evidence="5" id="KW-1185">Reference proteome</keyword>
<dbReference type="GO" id="GO:0007059">
    <property type="term" value="P:chromosome segregation"/>
    <property type="evidence" value="ECO:0007669"/>
    <property type="project" value="TreeGrafter"/>
</dbReference>